<proteinExistence type="predicted"/>
<dbReference type="RefSeq" id="WP_137715007.1">
    <property type="nucleotide sequence ID" value="NZ_CP034035.1"/>
</dbReference>
<keyword evidence="2" id="KW-1185">Reference proteome</keyword>
<dbReference type="KEGG" id="brb:EH207_16830"/>
<dbReference type="OrthoDB" id="9975094at2"/>
<accession>A0A4P8R2U4</accession>
<name>A0A4P8R2U4_9GAMM</name>
<evidence type="ECO:0000313" key="1">
    <source>
        <dbReference type="EMBL" id="QCR10014.1"/>
    </source>
</evidence>
<reference evidence="1 2" key="1">
    <citation type="submission" date="2018-11" db="EMBL/GenBank/DDBJ databases">
        <title>Genome sequences of Brenneria nigrifluens and Brenneria rubrifaciens.</title>
        <authorList>
            <person name="Poret-Peterson A.T."/>
            <person name="McClean A.E."/>
            <person name="Kluepfel D.A."/>
        </authorList>
    </citation>
    <scope>NUCLEOTIDE SEQUENCE [LARGE SCALE GENOMIC DNA]</scope>
    <source>
        <strain evidence="1 2">6D370</strain>
    </source>
</reference>
<protein>
    <submittedName>
        <fullName evidence="1">Uncharacterized protein</fullName>
    </submittedName>
</protein>
<evidence type="ECO:0000313" key="2">
    <source>
        <dbReference type="Proteomes" id="UP000299580"/>
    </source>
</evidence>
<dbReference type="Proteomes" id="UP000299580">
    <property type="component" value="Chromosome"/>
</dbReference>
<organism evidence="1 2">
    <name type="scientific">Brenneria rubrifaciens</name>
    <dbReference type="NCBI Taxonomy" id="55213"/>
    <lineage>
        <taxon>Bacteria</taxon>
        <taxon>Pseudomonadati</taxon>
        <taxon>Pseudomonadota</taxon>
        <taxon>Gammaproteobacteria</taxon>
        <taxon>Enterobacterales</taxon>
        <taxon>Pectobacteriaceae</taxon>
        <taxon>Brenneria</taxon>
    </lineage>
</organism>
<dbReference type="EMBL" id="CP034035">
    <property type="protein sequence ID" value="QCR10014.1"/>
    <property type="molecule type" value="Genomic_DNA"/>
</dbReference>
<dbReference type="AlphaFoldDB" id="A0A4P8R2U4"/>
<gene>
    <name evidence="1" type="ORF">EH207_16830</name>
</gene>
<sequence length="92" mass="10372">MNIIGPFKSYQAVDENPDLYIGYENAVGLVDEQIDCGTEIQGYIAIYADNNMRERVFSFPVLITKPENKDDSEEALLKEAIRAVCSDMVISY</sequence>